<protein>
    <recommendedName>
        <fullName evidence="3">YkuS family protein</fullName>
    </recommendedName>
</protein>
<dbReference type="OrthoDB" id="1708042at2"/>
<dbReference type="RefSeq" id="WP_120169375.1">
    <property type="nucleotide sequence ID" value="NZ_MCIB01000019.1"/>
</dbReference>
<dbReference type="InterPro" id="IPR005370">
    <property type="entry name" value="UPF0180"/>
</dbReference>
<proteinExistence type="predicted"/>
<organism evidence="1 2">
    <name type="scientific">Thermohalobacter berrensis</name>
    <dbReference type="NCBI Taxonomy" id="99594"/>
    <lineage>
        <taxon>Bacteria</taxon>
        <taxon>Bacillati</taxon>
        <taxon>Bacillota</taxon>
        <taxon>Tissierellia</taxon>
        <taxon>Tissierellales</taxon>
        <taxon>Thermohalobacteraceae</taxon>
        <taxon>Thermohalobacter</taxon>
    </lineage>
</organism>
<reference evidence="1 2" key="1">
    <citation type="submission" date="2016-08" db="EMBL/GenBank/DDBJ databases">
        <title>Novel Firmicutes and Novel Genomes.</title>
        <authorList>
            <person name="Poppleton D.I."/>
            <person name="Gribaldo S."/>
        </authorList>
    </citation>
    <scope>NUCLEOTIDE SEQUENCE [LARGE SCALE GENOMIC DNA]</scope>
    <source>
        <strain evidence="1 2">CTT3</strain>
    </source>
</reference>
<evidence type="ECO:0000313" key="2">
    <source>
        <dbReference type="Proteomes" id="UP000284177"/>
    </source>
</evidence>
<keyword evidence="2" id="KW-1185">Reference proteome</keyword>
<comment type="caution">
    <text evidence="1">The sequence shown here is derived from an EMBL/GenBank/DDBJ whole genome shotgun (WGS) entry which is preliminary data.</text>
</comment>
<name>A0A419T1Z5_9FIRM</name>
<dbReference type="Pfam" id="PF03698">
    <property type="entry name" value="UPF0180"/>
    <property type="match status" value="1"/>
</dbReference>
<accession>A0A419T1Z5</accession>
<dbReference type="AlphaFoldDB" id="A0A419T1Z5"/>
<evidence type="ECO:0008006" key="3">
    <source>
        <dbReference type="Google" id="ProtNLM"/>
    </source>
</evidence>
<dbReference type="EMBL" id="MCIB01000019">
    <property type="protein sequence ID" value="RKD31448.1"/>
    <property type="molecule type" value="Genomic_DNA"/>
</dbReference>
<gene>
    <name evidence="1" type="ORF">BET03_12585</name>
</gene>
<dbReference type="Proteomes" id="UP000284177">
    <property type="component" value="Unassembled WGS sequence"/>
</dbReference>
<sequence length="82" mass="9148">MNKKIAIEDTLGNVRNFLVNQGYQVSNLSQTKNNLDQYDAVIVSGQDDNFMGIRDTVTKTPVINASGRSPVDIYDQLKNTLE</sequence>
<evidence type="ECO:0000313" key="1">
    <source>
        <dbReference type="EMBL" id="RKD31448.1"/>
    </source>
</evidence>